<organism evidence="1 2">
    <name type="scientific">Streptomyces thinghirensis</name>
    <dbReference type="NCBI Taxonomy" id="551547"/>
    <lineage>
        <taxon>Bacteria</taxon>
        <taxon>Bacillati</taxon>
        <taxon>Actinomycetota</taxon>
        <taxon>Actinomycetes</taxon>
        <taxon>Kitasatosporales</taxon>
        <taxon>Streptomycetaceae</taxon>
        <taxon>Streptomyces</taxon>
    </lineage>
</organism>
<protein>
    <recommendedName>
        <fullName evidence="3">Secreted protein</fullName>
    </recommendedName>
</protein>
<proteinExistence type="predicted"/>
<comment type="caution">
    <text evidence="1">The sequence shown here is derived from an EMBL/GenBank/DDBJ whole genome shotgun (WGS) entry which is preliminary data.</text>
</comment>
<sequence>MAWPGVSADAGDGLVSWDTPRVPAWITLRRLGAATTLYAVFLAGWWLGQPVRSDGCLEDGAAVGADGRPASVEPADPARYLASLDLDFGLLDWADDLDGYRDGEYGPSDYGHDLQGELEAHVASGATYTTCSYKKRARLLAWINGDWG</sequence>
<accession>A0ABP9T1F4</accession>
<dbReference type="EMBL" id="BAABJR010000004">
    <property type="protein sequence ID" value="GAA5206397.1"/>
    <property type="molecule type" value="Genomic_DNA"/>
</dbReference>
<dbReference type="Proteomes" id="UP001499878">
    <property type="component" value="Unassembled WGS sequence"/>
</dbReference>
<evidence type="ECO:0000313" key="2">
    <source>
        <dbReference type="Proteomes" id="UP001499878"/>
    </source>
</evidence>
<keyword evidence="2" id="KW-1185">Reference proteome</keyword>
<name>A0ABP9T1F4_9ACTN</name>
<reference evidence="2" key="1">
    <citation type="journal article" date="2019" name="Int. J. Syst. Evol. Microbiol.">
        <title>The Global Catalogue of Microorganisms (GCM) 10K type strain sequencing project: providing services to taxonomists for standard genome sequencing and annotation.</title>
        <authorList>
            <consortium name="The Broad Institute Genomics Platform"/>
            <consortium name="The Broad Institute Genome Sequencing Center for Infectious Disease"/>
            <person name="Wu L."/>
            <person name="Ma J."/>
        </authorList>
    </citation>
    <scope>NUCLEOTIDE SEQUENCE [LARGE SCALE GENOMIC DNA]</scope>
    <source>
        <strain evidence="2">JCM 18306</strain>
    </source>
</reference>
<evidence type="ECO:0000313" key="1">
    <source>
        <dbReference type="EMBL" id="GAA5206397.1"/>
    </source>
</evidence>
<evidence type="ECO:0008006" key="3">
    <source>
        <dbReference type="Google" id="ProtNLM"/>
    </source>
</evidence>
<gene>
    <name evidence="1" type="ORF">GCM10023323_17670</name>
</gene>